<gene>
    <name evidence="1" type="ORF">KsCSTR_19210</name>
</gene>
<reference evidence="1 2" key="1">
    <citation type="submission" date="2020-02" db="EMBL/GenBank/DDBJ databases">
        <title>Newly sequenced genome of strain CSTR1 showed variability in Candidatus Kuenenia stuttgartiensis genomes.</title>
        <authorList>
            <person name="Ding C."/>
            <person name="Adrian L."/>
        </authorList>
    </citation>
    <scope>NUCLEOTIDE SEQUENCE [LARGE SCALE GENOMIC DNA]</scope>
    <source>
        <strain evidence="1 2">CSTR1</strain>
    </source>
</reference>
<dbReference type="EMBL" id="CP049055">
    <property type="protein sequence ID" value="QII11300.1"/>
    <property type="molecule type" value="Genomic_DNA"/>
</dbReference>
<proteinExistence type="predicted"/>
<accession>A0A6G7GNW7</accession>
<dbReference type="Proteomes" id="UP000501926">
    <property type="component" value="Chromosome"/>
</dbReference>
<protein>
    <submittedName>
        <fullName evidence="1">Uncharacterized protein</fullName>
    </submittedName>
</protein>
<evidence type="ECO:0000313" key="2">
    <source>
        <dbReference type="Proteomes" id="UP000501926"/>
    </source>
</evidence>
<sequence length="27" mass="3157">MNSKKESFRGGLINYVKAVFREGLKKR</sequence>
<organism evidence="1 2">
    <name type="scientific">Kuenenia stuttgartiensis</name>
    <dbReference type="NCBI Taxonomy" id="174633"/>
    <lineage>
        <taxon>Bacteria</taxon>
        <taxon>Pseudomonadati</taxon>
        <taxon>Planctomycetota</taxon>
        <taxon>Candidatus Brocadiia</taxon>
        <taxon>Candidatus Brocadiales</taxon>
        <taxon>Candidatus Brocadiaceae</taxon>
        <taxon>Candidatus Kuenenia</taxon>
    </lineage>
</organism>
<dbReference type="AlphaFoldDB" id="A0A6G7GNW7"/>
<evidence type="ECO:0000313" key="1">
    <source>
        <dbReference type="EMBL" id="QII11300.1"/>
    </source>
</evidence>
<name>A0A6G7GNW7_KUEST</name>